<dbReference type="InterPro" id="IPR003810">
    <property type="entry name" value="Mntp/YtaF"/>
</dbReference>
<dbReference type="Proteomes" id="UP000787635">
    <property type="component" value="Unassembled WGS sequence"/>
</dbReference>
<keyword evidence="4 8" id="KW-1133">Transmembrane helix</keyword>
<feature type="signal peptide" evidence="9">
    <location>
        <begin position="1"/>
        <end position="19"/>
    </location>
</feature>
<evidence type="ECO:0000256" key="2">
    <source>
        <dbReference type="ARBA" id="ARBA00022475"/>
    </source>
</evidence>
<evidence type="ECO:0000256" key="8">
    <source>
        <dbReference type="HAMAP-Rule" id="MF_01521"/>
    </source>
</evidence>
<evidence type="ECO:0000256" key="3">
    <source>
        <dbReference type="ARBA" id="ARBA00022692"/>
    </source>
</evidence>
<name>A0ABX1E0I7_9PROT</name>
<feature type="chain" id="PRO_5045814290" description="Putative manganese efflux pump MntP" evidence="9">
    <location>
        <begin position="20"/>
        <end position="186"/>
    </location>
</feature>
<dbReference type="PANTHER" id="PTHR35529:SF1">
    <property type="entry name" value="MANGANESE EFFLUX PUMP MNTP-RELATED"/>
    <property type="match status" value="1"/>
</dbReference>
<keyword evidence="6 8" id="KW-0472">Membrane</keyword>
<dbReference type="Pfam" id="PF02659">
    <property type="entry name" value="Mntp"/>
    <property type="match status" value="1"/>
</dbReference>
<gene>
    <name evidence="8" type="primary">mntP</name>
    <name evidence="10" type="ORF">HEQ75_04775</name>
</gene>
<evidence type="ECO:0000313" key="10">
    <source>
        <dbReference type="EMBL" id="NKC30165.1"/>
    </source>
</evidence>
<keyword evidence="2 8" id="KW-1003">Cell membrane</keyword>
<feature type="transmembrane region" description="Helical" evidence="8">
    <location>
        <begin position="104"/>
        <end position="125"/>
    </location>
</feature>
<dbReference type="InterPro" id="IPR022929">
    <property type="entry name" value="Put_MntP"/>
</dbReference>
<comment type="similarity">
    <text evidence="8">Belongs to the MntP (TC 9.B.29) family.</text>
</comment>
<comment type="caution">
    <text evidence="8">Lacks conserved residue(s) required for the propagation of feature annotation.</text>
</comment>
<comment type="subcellular location">
    <subcellularLocation>
        <location evidence="8">Cell membrane</location>
        <topology evidence="8">Multi-pass membrane protein</topology>
    </subcellularLocation>
</comment>
<reference evidence="10 11" key="1">
    <citation type="submission" date="2020-03" db="EMBL/GenBank/DDBJ databases">
        <title>Roseomonas selenitidurans sp. nov. isolated from urban soil.</title>
        <authorList>
            <person name="Liu H."/>
        </authorList>
    </citation>
    <scope>NUCLEOTIDE SEQUENCE [LARGE SCALE GENOMIC DNA]</scope>
    <source>
        <strain evidence="10 11">BU-1</strain>
    </source>
</reference>
<evidence type="ECO:0000256" key="1">
    <source>
        <dbReference type="ARBA" id="ARBA00022448"/>
    </source>
</evidence>
<dbReference type="EMBL" id="JAAVNE010000005">
    <property type="protein sequence ID" value="NKC30165.1"/>
    <property type="molecule type" value="Genomic_DNA"/>
</dbReference>
<protein>
    <recommendedName>
        <fullName evidence="8">Putative manganese efflux pump MntP</fullName>
    </recommendedName>
</protein>
<evidence type="ECO:0000256" key="9">
    <source>
        <dbReference type="SAM" id="SignalP"/>
    </source>
</evidence>
<proteinExistence type="inferred from homology"/>
<evidence type="ECO:0000256" key="5">
    <source>
        <dbReference type="ARBA" id="ARBA00023065"/>
    </source>
</evidence>
<feature type="transmembrane region" description="Helical" evidence="8">
    <location>
        <begin position="163"/>
        <end position="181"/>
    </location>
</feature>
<feature type="transmembrane region" description="Helical" evidence="8">
    <location>
        <begin position="57"/>
        <end position="83"/>
    </location>
</feature>
<comment type="function">
    <text evidence="8">Probably functions as a manganese efflux pump.</text>
</comment>
<evidence type="ECO:0000313" key="11">
    <source>
        <dbReference type="Proteomes" id="UP000787635"/>
    </source>
</evidence>
<comment type="caution">
    <text evidence="10">The sequence shown here is derived from an EMBL/GenBank/DDBJ whole genome shotgun (WGS) entry which is preliminary data.</text>
</comment>
<feature type="transmembrane region" description="Helical" evidence="8">
    <location>
        <begin position="131"/>
        <end position="151"/>
    </location>
</feature>
<dbReference type="HAMAP" id="MF_01521">
    <property type="entry name" value="MntP_pump"/>
    <property type="match status" value="1"/>
</dbReference>
<dbReference type="RefSeq" id="WP_168027787.1">
    <property type="nucleotide sequence ID" value="NZ_JAAVNE010000005.1"/>
</dbReference>
<dbReference type="PANTHER" id="PTHR35529">
    <property type="entry name" value="MANGANESE EFFLUX PUMP MNTP-RELATED"/>
    <property type="match status" value="1"/>
</dbReference>
<evidence type="ECO:0000256" key="7">
    <source>
        <dbReference type="ARBA" id="ARBA00023211"/>
    </source>
</evidence>
<sequence length="186" mass="18659">MSPAAILVLAFGMSVDAFAAALSRGATAPRVRARDAVRAGAVFGLVETATPVIGWGLGALAASSIAAVDHWVAFILLGLVGAHSLAAALRRPDAAAPPARPRRWLLLATALGTSIDAMAVGVSLAVLGAEIWLIAPAIGLATFLMATGGMFAGRLLGSRAGRYAEGFAGLALIGLGTSILLEHLVG</sequence>
<keyword evidence="11" id="KW-1185">Reference proteome</keyword>
<keyword evidence="5 8" id="KW-0406">Ion transport</keyword>
<evidence type="ECO:0000256" key="6">
    <source>
        <dbReference type="ARBA" id="ARBA00023136"/>
    </source>
</evidence>
<accession>A0ABX1E0I7</accession>
<keyword evidence="1 8" id="KW-0813">Transport</keyword>
<evidence type="ECO:0000256" key="4">
    <source>
        <dbReference type="ARBA" id="ARBA00022989"/>
    </source>
</evidence>
<keyword evidence="7 8" id="KW-0464">Manganese</keyword>
<keyword evidence="9" id="KW-0732">Signal</keyword>
<organism evidence="10 11">
    <name type="scientific">Falsiroseomonas selenitidurans</name>
    <dbReference type="NCBI Taxonomy" id="2716335"/>
    <lineage>
        <taxon>Bacteria</taxon>
        <taxon>Pseudomonadati</taxon>
        <taxon>Pseudomonadota</taxon>
        <taxon>Alphaproteobacteria</taxon>
        <taxon>Acetobacterales</taxon>
        <taxon>Roseomonadaceae</taxon>
        <taxon>Falsiroseomonas</taxon>
    </lineage>
</organism>
<keyword evidence="3 8" id="KW-0812">Transmembrane</keyword>